<feature type="compositionally biased region" description="Basic and acidic residues" evidence="1">
    <location>
        <begin position="170"/>
        <end position="186"/>
    </location>
</feature>
<protein>
    <submittedName>
        <fullName evidence="2">Uncharacterized protein</fullName>
    </submittedName>
</protein>
<name>A0A2N9GZS9_FAGSY</name>
<evidence type="ECO:0000313" key="2">
    <source>
        <dbReference type="EMBL" id="SPD04899.1"/>
    </source>
</evidence>
<evidence type="ECO:0000256" key="1">
    <source>
        <dbReference type="SAM" id="MobiDB-lite"/>
    </source>
</evidence>
<organism evidence="2">
    <name type="scientific">Fagus sylvatica</name>
    <name type="common">Beechnut</name>
    <dbReference type="NCBI Taxonomy" id="28930"/>
    <lineage>
        <taxon>Eukaryota</taxon>
        <taxon>Viridiplantae</taxon>
        <taxon>Streptophyta</taxon>
        <taxon>Embryophyta</taxon>
        <taxon>Tracheophyta</taxon>
        <taxon>Spermatophyta</taxon>
        <taxon>Magnoliopsida</taxon>
        <taxon>eudicotyledons</taxon>
        <taxon>Gunneridae</taxon>
        <taxon>Pentapetalae</taxon>
        <taxon>rosids</taxon>
        <taxon>fabids</taxon>
        <taxon>Fagales</taxon>
        <taxon>Fagaceae</taxon>
        <taxon>Fagus</taxon>
    </lineage>
</organism>
<feature type="region of interest" description="Disordered" evidence="1">
    <location>
        <begin position="44"/>
        <end position="71"/>
    </location>
</feature>
<gene>
    <name evidence="2" type="ORF">FSB_LOCUS32781</name>
</gene>
<dbReference type="AlphaFoldDB" id="A0A2N9GZS9"/>
<accession>A0A2N9GZS9</accession>
<feature type="region of interest" description="Disordered" evidence="1">
    <location>
        <begin position="168"/>
        <end position="196"/>
    </location>
</feature>
<proteinExistence type="predicted"/>
<feature type="region of interest" description="Disordered" evidence="1">
    <location>
        <begin position="1"/>
        <end position="24"/>
    </location>
</feature>
<dbReference type="EMBL" id="OIVN01002591">
    <property type="protein sequence ID" value="SPD04899.1"/>
    <property type="molecule type" value="Genomic_DNA"/>
</dbReference>
<sequence>MGRLKAGESLYTPPACPKKALTTRPCHTRTRSQKILRTIAAMLEEEDDETNSYNTSNDISEEVGTSDDVSSDDTDPLLLLRQFPVVSHNDNHNFFNQLAPATRELYSLTAESVKKLLVSELSSNSNVENMVELANNAFRTLDWLRADYAKLYDGVRALISSRAELSSAESELRTHDESHLEIKSEDAELDEQEEEKRNIVEKIKQAEAGVERSIKTLSSLG</sequence>
<reference evidence="2" key="1">
    <citation type="submission" date="2018-02" db="EMBL/GenBank/DDBJ databases">
        <authorList>
            <person name="Cohen D.B."/>
            <person name="Kent A.D."/>
        </authorList>
    </citation>
    <scope>NUCLEOTIDE SEQUENCE</scope>
</reference>
<feature type="compositionally biased region" description="Acidic residues" evidence="1">
    <location>
        <begin position="59"/>
        <end position="71"/>
    </location>
</feature>